<evidence type="ECO:0000313" key="2">
    <source>
        <dbReference type="Proteomes" id="UP000323426"/>
    </source>
</evidence>
<name>A0A5M6DNC6_9BACT</name>
<dbReference type="SUPFAM" id="SSF53254">
    <property type="entry name" value="Phosphoglycerate mutase-like"/>
    <property type="match status" value="1"/>
</dbReference>
<accession>A0A5M6DNC6</accession>
<keyword evidence="2" id="KW-1185">Reference proteome</keyword>
<dbReference type="InterPro" id="IPR029033">
    <property type="entry name" value="His_PPase_superfam"/>
</dbReference>
<dbReference type="RefSeq" id="WP_150086037.1">
    <property type="nucleotide sequence ID" value="NZ_VWSF01000001.1"/>
</dbReference>
<dbReference type="InterPro" id="IPR013078">
    <property type="entry name" value="His_Pase_superF_clade-1"/>
</dbReference>
<organism evidence="1 2">
    <name type="scientific">Adhaeribacter rhizoryzae</name>
    <dbReference type="NCBI Taxonomy" id="2607907"/>
    <lineage>
        <taxon>Bacteria</taxon>
        <taxon>Pseudomonadati</taxon>
        <taxon>Bacteroidota</taxon>
        <taxon>Cytophagia</taxon>
        <taxon>Cytophagales</taxon>
        <taxon>Hymenobacteraceae</taxon>
        <taxon>Adhaeribacter</taxon>
    </lineage>
</organism>
<sequence length="195" mass="22163">MAHPTEQLHIFLVRHYKPKVNQQGLFDATQATQFISEYDAAGIENIINKPTGLPFTEVKRVHCSLLPRAKQTALAIFGPEVELVEDKLFNECERKILSLPLFRFPIKVWLAGARALWLLGLNNQGIETYKEAQNRARQCAEKLQQYAAQENKTVLVAHGVLNIFIRKCLRKLGWQVVRKDGRGYLSVTELVKAAP</sequence>
<comment type="caution">
    <text evidence="1">The sequence shown here is derived from an EMBL/GenBank/DDBJ whole genome shotgun (WGS) entry which is preliminary data.</text>
</comment>
<dbReference type="EMBL" id="VWSF01000001">
    <property type="protein sequence ID" value="KAA5549041.1"/>
    <property type="molecule type" value="Genomic_DNA"/>
</dbReference>
<gene>
    <name evidence="1" type="ORF">F0145_00095</name>
</gene>
<evidence type="ECO:0000313" key="1">
    <source>
        <dbReference type="EMBL" id="KAA5549041.1"/>
    </source>
</evidence>
<protein>
    <submittedName>
        <fullName evidence="1">Phosphoglycerate mutase family protein</fullName>
    </submittedName>
</protein>
<dbReference type="AlphaFoldDB" id="A0A5M6DNC6"/>
<reference evidence="1 2" key="1">
    <citation type="submission" date="2019-09" db="EMBL/GenBank/DDBJ databases">
        <title>Genome sequence and assembly of Adhaeribacter sp.</title>
        <authorList>
            <person name="Chhetri G."/>
        </authorList>
    </citation>
    <scope>NUCLEOTIDE SEQUENCE [LARGE SCALE GENOMIC DNA]</scope>
    <source>
        <strain evidence="1 2">DK36</strain>
    </source>
</reference>
<proteinExistence type="predicted"/>
<dbReference type="Gene3D" id="3.40.50.1240">
    <property type="entry name" value="Phosphoglycerate mutase-like"/>
    <property type="match status" value="1"/>
</dbReference>
<dbReference type="Proteomes" id="UP000323426">
    <property type="component" value="Unassembled WGS sequence"/>
</dbReference>
<dbReference type="Pfam" id="PF00300">
    <property type="entry name" value="His_Phos_1"/>
    <property type="match status" value="1"/>
</dbReference>